<proteinExistence type="inferred from homology"/>
<dbReference type="PANTHER" id="PTHR13511:SF0">
    <property type="entry name" value="KXDL MOTIF-CONTAINING PROTEIN 1"/>
    <property type="match status" value="1"/>
</dbReference>
<dbReference type="GeneID" id="135394034"/>
<feature type="domain" description="KxDL" evidence="2">
    <location>
        <begin position="19"/>
        <end position="103"/>
    </location>
</feature>
<evidence type="ECO:0000313" key="3">
    <source>
        <dbReference type="EMBL" id="MBY09335.1"/>
    </source>
</evidence>
<protein>
    <recommendedName>
        <fullName evidence="2">KxDL domain-containing protein</fullName>
    </recommendedName>
</protein>
<organism evidence="3">
    <name type="scientific">Ornithodoros turicata</name>
    <dbReference type="NCBI Taxonomy" id="34597"/>
    <lineage>
        <taxon>Eukaryota</taxon>
        <taxon>Metazoa</taxon>
        <taxon>Ecdysozoa</taxon>
        <taxon>Arthropoda</taxon>
        <taxon>Chelicerata</taxon>
        <taxon>Arachnida</taxon>
        <taxon>Acari</taxon>
        <taxon>Parasitiformes</taxon>
        <taxon>Ixodida</taxon>
        <taxon>Ixodoidea</taxon>
        <taxon>Argasidae</taxon>
        <taxon>Ornithodorinae</taxon>
        <taxon>Ornithodoros</taxon>
    </lineage>
</organism>
<dbReference type="GO" id="GO:0099078">
    <property type="term" value="C:BORC complex"/>
    <property type="evidence" value="ECO:0007669"/>
    <property type="project" value="TreeGrafter"/>
</dbReference>
<reference evidence="3" key="1">
    <citation type="submission" date="2018-03" db="EMBL/GenBank/DDBJ databases">
        <title>The relapsing fever spirochete Borrelia turicatae persists in the highly oxidative environment of its soft-bodied tick vector.</title>
        <authorList>
            <person name="Bourret T.J."/>
            <person name="Boyle W.K."/>
            <person name="Valenzuela J.G."/>
            <person name="Oliveira F."/>
            <person name="Lopez J.E."/>
        </authorList>
    </citation>
    <scope>NUCLEOTIDE SEQUENCE</scope>
    <source>
        <strain evidence="3">Kansas strain/isolate</strain>
        <tissue evidence="3">Salivary glands</tissue>
    </source>
</reference>
<dbReference type="PANTHER" id="PTHR13511">
    <property type="entry name" value="KXDL MOTIF-CONTAINING PROTEIN 1"/>
    <property type="match status" value="1"/>
</dbReference>
<evidence type="ECO:0000259" key="2">
    <source>
        <dbReference type="Pfam" id="PF10241"/>
    </source>
</evidence>
<dbReference type="InterPro" id="IPR019371">
    <property type="entry name" value="KxDL_dom"/>
</dbReference>
<dbReference type="AlphaFoldDB" id="A0A2R5LIT1"/>
<evidence type="ECO:0000256" key="1">
    <source>
        <dbReference type="ARBA" id="ARBA00005913"/>
    </source>
</evidence>
<sequence length="132" mass="14848">MAQSRVYLPSASVTVAQGLGNQVNHDDIASIVQSQKHILTRLEKTNEMLANCNTLSATQFMTASQEMRKHTQLLLDLKKDLDSVFRRIRFLKMKLSQQYPTAFSACGNVFNVLDEEEETVANRRSPTVTDTA</sequence>
<dbReference type="GO" id="GO:0032418">
    <property type="term" value="P:lysosome localization"/>
    <property type="evidence" value="ECO:0007669"/>
    <property type="project" value="TreeGrafter"/>
</dbReference>
<dbReference type="InterPro" id="IPR039843">
    <property type="entry name" value="KXD1-like"/>
</dbReference>
<dbReference type="Pfam" id="PF10241">
    <property type="entry name" value="KxDL"/>
    <property type="match status" value="1"/>
</dbReference>
<dbReference type="RefSeq" id="XP_064480532.1">
    <property type="nucleotide sequence ID" value="XM_064624462.1"/>
</dbReference>
<accession>A0A2R5LIT1</accession>
<dbReference type="EMBL" id="GGLE01005209">
    <property type="protein sequence ID" value="MBY09335.1"/>
    <property type="molecule type" value="Transcribed_RNA"/>
</dbReference>
<name>A0A2R5LIT1_9ACAR</name>
<comment type="similarity">
    <text evidence="1">Belongs to the KXD1 family.</text>
</comment>
<dbReference type="KEGG" id="oti:135394034"/>